<dbReference type="OMA" id="EHIDDEC"/>
<evidence type="ECO:0000256" key="3">
    <source>
        <dbReference type="SAM" id="SignalP"/>
    </source>
</evidence>
<keyword evidence="2" id="KW-0472">Membrane</keyword>
<feature type="compositionally biased region" description="Polar residues" evidence="1">
    <location>
        <begin position="1080"/>
        <end position="1093"/>
    </location>
</feature>
<keyword evidence="2" id="KW-1133">Transmembrane helix</keyword>
<dbReference type="Gene3D" id="3.40.50.11390">
    <property type="match status" value="1"/>
</dbReference>
<dbReference type="PANTHER" id="PTHR19991">
    <property type="entry name" value="L 2 01289"/>
    <property type="match status" value="1"/>
</dbReference>
<reference evidence="5 6" key="1">
    <citation type="journal article" date="2015" name="Nat. Commun.">
        <title>Lucilia cuprina genome unlocks parasitic fly biology to underpin future interventions.</title>
        <authorList>
            <person name="Anstead C.A."/>
            <person name="Korhonen P.K."/>
            <person name="Young N.D."/>
            <person name="Hall R.S."/>
            <person name="Jex A.R."/>
            <person name="Murali S.C."/>
            <person name="Hughes D.S."/>
            <person name="Lee S.F."/>
            <person name="Perry T."/>
            <person name="Stroehlein A.J."/>
            <person name="Ansell B.R."/>
            <person name="Breugelmans B."/>
            <person name="Hofmann A."/>
            <person name="Qu J."/>
            <person name="Dugan S."/>
            <person name="Lee S.L."/>
            <person name="Chao H."/>
            <person name="Dinh H."/>
            <person name="Han Y."/>
            <person name="Doddapaneni H.V."/>
            <person name="Worley K.C."/>
            <person name="Muzny D.M."/>
            <person name="Ioannidis P."/>
            <person name="Waterhouse R.M."/>
            <person name="Zdobnov E.M."/>
            <person name="James P.J."/>
            <person name="Bagnall N.H."/>
            <person name="Kotze A.C."/>
            <person name="Gibbs R.A."/>
            <person name="Richards S."/>
            <person name="Batterham P."/>
            <person name="Gasser R.B."/>
        </authorList>
    </citation>
    <scope>NUCLEOTIDE SEQUENCE [LARGE SCALE GENOMIC DNA]</scope>
    <source>
        <strain evidence="5 6">LS</strain>
        <tissue evidence="5">Full body</tissue>
    </source>
</reference>
<comment type="caution">
    <text evidence="5">The sequence shown here is derived from an EMBL/GenBank/DDBJ whole genome shotgun (WGS) entry which is preliminary data.</text>
</comment>
<dbReference type="Gene3D" id="3.40.30.10">
    <property type="entry name" value="Glutaredoxin"/>
    <property type="match status" value="14"/>
</dbReference>
<accession>A0A0L0CE53</accession>
<proteinExistence type="predicted"/>
<dbReference type="Proteomes" id="UP000037069">
    <property type="component" value="Unassembled WGS sequence"/>
</dbReference>
<dbReference type="PANTHER" id="PTHR19991:SF3">
    <property type="entry name" value="LETHAL (2) 01289, ISOFORM F"/>
    <property type="match status" value="1"/>
</dbReference>
<gene>
    <name evidence="5" type="ORF">FF38_02289</name>
</gene>
<sequence length="2028" mass="232361">MHFPRLKSLLTLVICSLFVLSFPENVNCANKKGSTNSNPAPAAPLEPEAVIEEVNAKQLEKLLADKDYVAVFWYARSCVTCDKVLAELEKIDDDTDSFGVDFVKINDKRLAKQYGIKNFPALTYFREKEPIIYDGDLMDEEGVLDFLTSLEAMDLPDRIEEVNAKILLKIIEDTDFVAVLFCPDHATCPPRIMDKPQCRKCSKALQELENIDDEADQLGIGFVKIHDEALAEEYNLGNLPALVYYRHQTPIIYEGELSREEDVLEWLVQNKSTGDEDDVIEDVTPKTLATLISNIDNLVVLFYDHGNDDSMTVLEELEQIDDDCDKHGIQFVKIDDARTAEEFGIDSIPAIVYFEKEIPNIYDGDLMDEEQILHWLVSQLEHDEIEDVTDEMLDKMVKEGRVLAVLFYDNNDEKSEKVLEELENIDDECDQLGITFVKIDNPEEALEYGINKVPKLIYFEKGIPTIYEGNLEDEQKLLKWLEEQTSSDQIEDITDEMLDLIIEKMAHVAVLFYDKDQKKSQKVLAELENIDDECDQNDIAFVKIDDDNEAKEWGIDEIPSIVLFERGIPHVYEGDLMKEDELLGWLVHQKRYSEIPEVTDEMKDKLVENTEHLAVIFYDKDDKQDIRILNELENIDDELEKEGIVIVRIDNAAEAKEYGLDHLPALIYFENKIPALYEGDLMNEDEVLEWLILQKKTATIEEVTDEILTNLVNDHEYVVVFFSGPCEPGEKCDKTLNALETIDDELDETGIIFVTTEDTGIAKKLNIKSYPQLVFFRNRDPLHFTGDLEDEDEVLSWITDEDTLEIPGKIEDVNVKMLDKILAENEHVVVFFYDEDDKKSLKILNELENIDDECEEKNIDFVKTSDDDVEKEYDLPGLPALAFYRNKFRTIYTGDLMKEEEILEWVIELYESTADVIESVDRKTLQVLINDVEHLAVFFYDDKCVSCPGILEELENIDDDTDKHGIQFVKSNDVKLAHEIGIFAFPALVYYETGVPIMYDGNLKNENRVLQWLINQKNDECFYVGLGQEGRSAKRGNNNAPDNYKPFQCCPTKLEKSTKVPKMTAQRIGHTAASEGGKRQQGNFQFGTPDSTPVSNTKTSTANKNKSQKSKKPAPKAAKKPVVVDSDEDDDDEDDDDDDDSTEEPLVKVSYAKHKTSNKPAPKAEKLPTIKPASKSATASKKTLAKNDDKLNVKTGNMEDENEVFKWILEQKADESIELIDRETLFEYIGSKDFLAVVFYKEDDPDSPRVLRHIELIDDEASEYGIQIVKCHDKLMAKKYGFRNPPGITYFRKGKYINYDGDIDDEEEVLDWLTSPANMEMTDHIEQVNRKMFEKIRKSSDYLAVIFYSEDCKQCPRVLAEVEHIDDEADKAGIDFVKIDDKQMAKEMGVFALPAIVFFKPTSKEPVIYAGDLYEEEQILTWLLTQKDPSGDVIEDLEGEKLINLIEESGSIAVYFWNKTQCDICNSKAARKARLKKEKEQQAQDPGAGAAAAAFAAAGTEGEGGEAGAEGTAANEPSTPTSSKQHEEDTDGCETCTKVLEELENIDDDCDKHGIKFVKTKDFSVADGYGVHDYPALVYFESGIPNVFEGELQEEEEVLQWLITQKTEDRIELITRQMLETMVEETQYLAVYFLPPERKGHKQPAYCRTYCVPMSNNEVNFNNSSSNTHKSKQFLKNYISRKRKRIESQDKINCNICDQILEGLELIDDECDVFGIHMVKIQDPQLAKRYSIKTFPALVYFRNGNPLLFEGDLQNEQSVLEWLIDDDNRELADEIEEVNERMLERLMAESTLLVVFFYDEDCAECEEILEELEEIDGEADMFGIDFVKIASVEAAKKYDVVNIPSLVYFRKQVPVLYDGDLHQHDKIITWLTSQDVFEIKNEIEEVNRKMLDKLLEENEFITVFFYEHNQQESIAALEKLENIDSETDNLDITFVKMADSRYAKKWGVTKLPAMVYFRRRFPSIYRGDLLSEDEVLEWLRKNRFRQPELNIFMYALIALSVAFVLYTAFLLQCFKPAPPPPPQHPKQS</sequence>
<evidence type="ECO:0000256" key="1">
    <source>
        <dbReference type="SAM" id="MobiDB-lite"/>
    </source>
</evidence>
<dbReference type="InterPro" id="IPR013766">
    <property type="entry name" value="Thioredoxin_domain"/>
</dbReference>
<dbReference type="SUPFAM" id="SSF52833">
    <property type="entry name" value="Thioredoxin-like"/>
    <property type="match status" value="13"/>
</dbReference>
<feature type="compositionally biased region" description="Low complexity" evidence="1">
    <location>
        <begin position="1173"/>
        <end position="1182"/>
    </location>
</feature>
<evidence type="ECO:0000313" key="6">
    <source>
        <dbReference type="Proteomes" id="UP000037069"/>
    </source>
</evidence>
<feature type="region of interest" description="Disordered" evidence="1">
    <location>
        <begin position="1058"/>
        <end position="1183"/>
    </location>
</feature>
<dbReference type="Pfam" id="PF13848">
    <property type="entry name" value="Thioredoxin_6"/>
    <property type="match status" value="1"/>
</dbReference>
<evidence type="ECO:0000259" key="4">
    <source>
        <dbReference type="PROSITE" id="PS51352"/>
    </source>
</evidence>
<feature type="signal peptide" evidence="3">
    <location>
        <begin position="1"/>
        <end position="28"/>
    </location>
</feature>
<dbReference type="CDD" id="cd02961">
    <property type="entry name" value="PDI_a_family"/>
    <property type="match status" value="4"/>
</dbReference>
<feature type="domain" description="Thioredoxin" evidence="4">
    <location>
        <begin position="34"/>
        <end position="152"/>
    </location>
</feature>
<dbReference type="STRING" id="7375.A0A0L0CE53"/>
<feature type="domain" description="Thioredoxin" evidence="4">
    <location>
        <begin position="676"/>
        <end position="823"/>
    </location>
</feature>
<dbReference type="PROSITE" id="PS51352">
    <property type="entry name" value="THIOREDOXIN_2"/>
    <property type="match status" value="3"/>
</dbReference>
<feature type="chain" id="PRO_5005536245" description="Thioredoxin domain-containing protein" evidence="3">
    <location>
        <begin position="29"/>
        <end position="2028"/>
    </location>
</feature>
<dbReference type="EMBL" id="JRES01000505">
    <property type="protein sequence ID" value="KNC30530.1"/>
    <property type="molecule type" value="Genomic_DNA"/>
</dbReference>
<feature type="compositionally biased region" description="Low complexity" evidence="1">
    <location>
        <begin position="1483"/>
        <end position="1500"/>
    </location>
</feature>
<name>A0A0L0CE53_LUCCU</name>
<organism evidence="5 6">
    <name type="scientific">Lucilia cuprina</name>
    <name type="common">Green bottle fly</name>
    <name type="synonym">Australian sheep blowfly</name>
    <dbReference type="NCBI Taxonomy" id="7375"/>
    <lineage>
        <taxon>Eukaryota</taxon>
        <taxon>Metazoa</taxon>
        <taxon>Ecdysozoa</taxon>
        <taxon>Arthropoda</taxon>
        <taxon>Hexapoda</taxon>
        <taxon>Insecta</taxon>
        <taxon>Pterygota</taxon>
        <taxon>Neoptera</taxon>
        <taxon>Endopterygota</taxon>
        <taxon>Diptera</taxon>
        <taxon>Brachycera</taxon>
        <taxon>Muscomorpha</taxon>
        <taxon>Oestroidea</taxon>
        <taxon>Calliphoridae</taxon>
        <taxon>Luciliinae</taxon>
        <taxon>Lucilia</taxon>
    </lineage>
</organism>
<dbReference type="InterPro" id="IPR036249">
    <property type="entry name" value="Thioredoxin-like_sf"/>
</dbReference>
<feature type="compositionally biased region" description="Low complexity" evidence="1">
    <location>
        <begin position="1094"/>
        <end position="1105"/>
    </location>
</feature>
<feature type="region of interest" description="Disordered" evidence="1">
    <location>
        <begin position="1476"/>
        <end position="1531"/>
    </location>
</feature>
<dbReference type="OrthoDB" id="10264505at2759"/>
<protein>
    <recommendedName>
        <fullName evidence="4">Thioredoxin domain-containing protein</fullName>
    </recommendedName>
</protein>
<keyword evidence="6" id="KW-1185">Reference proteome</keyword>
<feature type="transmembrane region" description="Helical" evidence="2">
    <location>
        <begin position="1991"/>
        <end position="2011"/>
    </location>
</feature>
<keyword evidence="3" id="KW-0732">Signal</keyword>
<dbReference type="Pfam" id="PF00085">
    <property type="entry name" value="Thioredoxin"/>
    <property type="match status" value="2"/>
</dbReference>
<feature type="domain" description="Thioredoxin" evidence="4">
    <location>
        <begin position="1748"/>
        <end position="1896"/>
    </location>
</feature>
<feature type="compositionally biased region" description="Acidic residues" evidence="1">
    <location>
        <begin position="1125"/>
        <end position="1143"/>
    </location>
</feature>
<feature type="compositionally biased region" description="Basic residues" evidence="1">
    <location>
        <begin position="1106"/>
        <end position="1119"/>
    </location>
</feature>
<keyword evidence="2" id="KW-0812">Transmembrane</keyword>
<evidence type="ECO:0000313" key="5">
    <source>
        <dbReference type="EMBL" id="KNC30530.1"/>
    </source>
</evidence>
<evidence type="ECO:0000256" key="2">
    <source>
        <dbReference type="SAM" id="Phobius"/>
    </source>
</evidence>